<dbReference type="EMBL" id="JACCFQ010000001">
    <property type="protein sequence ID" value="NYJ15496.1"/>
    <property type="molecule type" value="Genomic_DNA"/>
</dbReference>
<name>A0A7Z0E5U1_9MICC</name>
<dbReference type="AlphaFoldDB" id="A0A7Z0E5U1"/>
<keyword evidence="2" id="KW-1185">Reference proteome</keyword>
<comment type="caution">
    <text evidence="1">The sequence shown here is derived from an EMBL/GenBank/DDBJ whole genome shotgun (WGS) entry which is preliminary data.</text>
</comment>
<organism evidence="1 2">
    <name type="scientific">Nesterenkonia sandarakina</name>
    <dbReference type="NCBI Taxonomy" id="272918"/>
    <lineage>
        <taxon>Bacteria</taxon>
        <taxon>Bacillati</taxon>
        <taxon>Actinomycetota</taxon>
        <taxon>Actinomycetes</taxon>
        <taxon>Micrococcales</taxon>
        <taxon>Micrococcaceae</taxon>
        <taxon>Nesterenkonia</taxon>
    </lineage>
</organism>
<gene>
    <name evidence="1" type="ORF">HNR11_000030</name>
</gene>
<accession>A0A7Z0E5U1</accession>
<evidence type="ECO:0000313" key="1">
    <source>
        <dbReference type="EMBL" id="NYJ15496.1"/>
    </source>
</evidence>
<reference evidence="1 2" key="1">
    <citation type="submission" date="2020-07" db="EMBL/GenBank/DDBJ databases">
        <title>Sequencing the genomes of 1000 actinobacteria strains.</title>
        <authorList>
            <person name="Klenk H.-P."/>
        </authorList>
    </citation>
    <scope>NUCLEOTIDE SEQUENCE [LARGE SCALE GENOMIC DNA]</scope>
    <source>
        <strain evidence="1 2">DSM 15664</strain>
    </source>
</reference>
<protein>
    <submittedName>
        <fullName evidence="1">Uncharacterized protein</fullName>
    </submittedName>
</protein>
<evidence type="ECO:0000313" key="2">
    <source>
        <dbReference type="Proteomes" id="UP000560069"/>
    </source>
</evidence>
<dbReference type="RefSeq" id="WP_179440585.1">
    <property type="nucleotide sequence ID" value="NZ_BAAALK010000009.1"/>
</dbReference>
<proteinExistence type="predicted"/>
<dbReference type="Proteomes" id="UP000560069">
    <property type="component" value="Unassembled WGS sequence"/>
</dbReference>
<sequence length="102" mass="10166">MTFYPGSTGHLVGEHLGPLHVAEGARLDVEGLQNGPTEVAAGAVVKVAALGRLAGSSRVAGVVENRGVRAGNTVLAGGEVQDIEGGGIEAPVISRSASPRES</sequence>